<accession>A0ABR1B4Z2</accession>
<name>A0ABR1B4Z2_POLSC</name>
<protein>
    <submittedName>
        <fullName evidence="1">Uncharacterized protein</fullName>
    </submittedName>
</protein>
<evidence type="ECO:0000313" key="2">
    <source>
        <dbReference type="Proteomes" id="UP001359485"/>
    </source>
</evidence>
<gene>
    <name evidence="1" type="ORF">RUM44_000277</name>
</gene>
<proteinExistence type="predicted"/>
<keyword evidence="2" id="KW-1185">Reference proteome</keyword>
<organism evidence="1 2">
    <name type="scientific">Polyplax serrata</name>
    <name type="common">Common mouse louse</name>
    <dbReference type="NCBI Taxonomy" id="468196"/>
    <lineage>
        <taxon>Eukaryota</taxon>
        <taxon>Metazoa</taxon>
        <taxon>Ecdysozoa</taxon>
        <taxon>Arthropoda</taxon>
        <taxon>Hexapoda</taxon>
        <taxon>Insecta</taxon>
        <taxon>Pterygota</taxon>
        <taxon>Neoptera</taxon>
        <taxon>Paraneoptera</taxon>
        <taxon>Psocodea</taxon>
        <taxon>Troctomorpha</taxon>
        <taxon>Phthiraptera</taxon>
        <taxon>Anoplura</taxon>
        <taxon>Polyplacidae</taxon>
        <taxon>Polyplax</taxon>
    </lineage>
</organism>
<dbReference type="Proteomes" id="UP001359485">
    <property type="component" value="Unassembled WGS sequence"/>
</dbReference>
<sequence>MLGLQLSKEAPRQVIKPWIPSVDPGVVTNDSGMYYALKSKPEIGLPNNQDDRWDPVSTEMYTRYPVAGNV</sequence>
<comment type="caution">
    <text evidence="1">The sequence shown here is derived from an EMBL/GenBank/DDBJ whole genome shotgun (WGS) entry which is preliminary data.</text>
</comment>
<reference evidence="1 2" key="1">
    <citation type="submission" date="2023-09" db="EMBL/GenBank/DDBJ databases">
        <title>Genomes of two closely related lineages of the louse Polyplax serrata with different host specificities.</title>
        <authorList>
            <person name="Martinu J."/>
            <person name="Tarabai H."/>
            <person name="Stefka J."/>
            <person name="Hypsa V."/>
        </authorList>
    </citation>
    <scope>NUCLEOTIDE SEQUENCE [LARGE SCALE GENOMIC DNA]</scope>
    <source>
        <strain evidence="1">98ZLc_SE</strain>
    </source>
</reference>
<evidence type="ECO:0000313" key="1">
    <source>
        <dbReference type="EMBL" id="KAK6635028.1"/>
    </source>
</evidence>
<dbReference type="EMBL" id="JAWJWF010000003">
    <property type="protein sequence ID" value="KAK6635028.1"/>
    <property type="molecule type" value="Genomic_DNA"/>
</dbReference>